<proteinExistence type="predicted"/>
<name>A0A834LYX2_RHYFE</name>
<dbReference type="EMBL" id="JAACXV010017519">
    <property type="protein sequence ID" value="KAF7264343.1"/>
    <property type="molecule type" value="Genomic_DNA"/>
</dbReference>
<protein>
    <submittedName>
        <fullName evidence="1">Uncharacterized protein</fullName>
    </submittedName>
</protein>
<sequence>MRASTDIVNRQNLNKSRAGCLFMNPRVSKGDGVVQSVPTRVVIIAVIRTNRSIKIDGVETRGNTHRNRRTTPVAYHRPDQPWYQVSWEEVLGGISRTIVAADRVNYTLIALPLILRIVLSK</sequence>
<reference evidence="1" key="1">
    <citation type="submission" date="2020-08" db="EMBL/GenBank/DDBJ databases">
        <title>Genome sequencing and assembly of the red palm weevil Rhynchophorus ferrugineus.</title>
        <authorList>
            <person name="Dias G.B."/>
            <person name="Bergman C.M."/>
            <person name="Manee M."/>
        </authorList>
    </citation>
    <scope>NUCLEOTIDE SEQUENCE</scope>
    <source>
        <strain evidence="1">AA-2017</strain>
        <tissue evidence="1">Whole larva</tissue>
    </source>
</reference>
<evidence type="ECO:0000313" key="1">
    <source>
        <dbReference type="EMBL" id="KAF7264343.1"/>
    </source>
</evidence>
<keyword evidence="2" id="KW-1185">Reference proteome</keyword>
<organism evidence="1 2">
    <name type="scientific">Rhynchophorus ferrugineus</name>
    <name type="common">Red palm weevil</name>
    <name type="synonym">Curculio ferrugineus</name>
    <dbReference type="NCBI Taxonomy" id="354439"/>
    <lineage>
        <taxon>Eukaryota</taxon>
        <taxon>Metazoa</taxon>
        <taxon>Ecdysozoa</taxon>
        <taxon>Arthropoda</taxon>
        <taxon>Hexapoda</taxon>
        <taxon>Insecta</taxon>
        <taxon>Pterygota</taxon>
        <taxon>Neoptera</taxon>
        <taxon>Endopterygota</taxon>
        <taxon>Coleoptera</taxon>
        <taxon>Polyphaga</taxon>
        <taxon>Cucujiformia</taxon>
        <taxon>Curculionidae</taxon>
        <taxon>Dryophthorinae</taxon>
        <taxon>Rhynchophorus</taxon>
    </lineage>
</organism>
<gene>
    <name evidence="1" type="ORF">GWI33_000295</name>
</gene>
<dbReference type="Proteomes" id="UP000625711">
    <property type="component" value="Unassembled WGS sequence"/>
</dbReference>
<dbReference type="AlphaFoldDB" id="A0A834LYX2"/>
<comment type="caution">
    <text evidence="1">The sequence shown here is derived from an EMBL/GenBank/DDBJ whole genome shotgun (WGS) entry which is preliminary data.</text>
</comment>
<evidence type="ECO:0000313" key="2">
    <source>
        <dbReference type="Proteomes" id="UP000625711"/>
    </source>
</evidence>
<accession>A0A834LYX2</accession>